<accession>A0ABR2WPA0</accession>
<evidence type="ECO:0000313" key="15">
    <source>
        <dbReference type="EMBL" id="KAK9763323.1"/>
    </source>
</evidence>
<comment type="subcellular location">
    <subcellularLocation>
        <location evidence="1 14">Endoplasmic reticulum membrane</location>
        <topology evidence="1 14">Multi-pass membrane protein</topology>
    </subcellularLocation>
</comment>
<evidence type="ECO:0000256" key="10">
    <source>
        <dbReference type="ARBA" id="ARBA00023136"/>
    </source>
</evidence>
<evidence type="ECO:0000256" key="13">
    <source>
        <dbReference type="ARBA" id="ARBA00093457"/>
    </source>
</evidence>
<evidence type="ECO:0000256" key="7">
    <source>
        <dbReference type="ARBA" id="ARBA00022692"/>
    </source>
</evidence>
<dbReference type="Pfam" id="PF05208">
    <property type="entry name" value="ALG3"/>
    <property type="match status" value="1"/>
</dbReference>
<feature type="transmembrane region" description="Helical" evidence="14">
    <location>
        <begin position="393"/>
        <end position="415"/>
    </location>
</feature>
<keyword evidence="16" id="KW-1185">Reference proteome</keyword>
<keyword evidence="5 14" id="KW-0328">Glycosyltransferase</keyword>
<evidence type="ECO:0000256" key="9">
    <source>
        <dbReference type="ARBA" id="ARBA00022989"/>
    </source>
</evidence>
<keyword evidence="9 14" id="KW-1133">Transmembrane helix</keyword>
<reference evidence="15 16" key="1">
    <citation type="submission" date="2023-04" db="EMBL/GenBank/DDBJ databases">
        <title>Genome of Basidiobolus ranarum AG-B5.</title>
        <authorList>
            <person name="Stajich J.E."/>
            <person name="Carter-House D."/>
            <person name="Gryganskyi A."/>
        </authorList>
    </citation>
    <scope>NUCLEOTIDE SEQUENCE [LARGE SCALE GENOMIC DNA]</scope>
    <source>
        <strain evidence="15 16">AG-B5</strain>
    </source>
</reference>
<gene>
    <name evidence="15" type="primary">ALG3</name>
    <name evidence="15" type="ORF">K7432_010104</name>
</gene>
<dbReference type="Proteomes" id="UP001479436">
    <property type="component" value="Unassembled WGS sequence"/>
</dbReference>
<dbReference type="InterPro" id="IPR007873">
    <property type="entry name" value="Glycosyltransferase_ALG3"/>
</dbReference>
<evidence type="ECO:0000256" key="3">
    <source>
        <dbReference type="ARBA" id="ARBA00011964"/>
    </source>
</evidence>
<dbReference type="PANTHER" id="PTHR12646">
    <property type="entry name" value="NOT56 - RELATED"/>
    <property type="match status" value="1"/>
</dbReference>
<keyword evidence="10 14" id="KW-0472">Membrane</keyword>
<keyword evidence="8 14" id="KW-0256">Endoplasmic reticulum</keyword>
<feature type="transmembrane region" description="Helical" evidence="14">
    <location>
        <begin position="213"/>
        <end position="236"/>
    </location>
</feature>
<dbReference type="PANTHER" id="PTHR12646:SF0">
    <property type="entry name" value="DOL-P-MAN:MAN(5)GLCNAC(2)-PP-DOL ALPHA-1,3-MANNOSYLTRANSFERASE"/>
    <property type="match status" value="1"/>
</dbReference>
<evidence type="ECO:0000256" key="12">
    <source>
        <dbReference type="ARBA" id="ARBA00049506"/>
    </source>
</evidence>
<organism evidence="15 16">
    <name type="scientific">Basidiobolus ranarum</name>
    <dbReference type="NCBI Taxonomy" id="34480"/>
    <lineage>
        <taxon>Eukaryota</taxon>
        <taxon>Fungi</taxon>
        <taxon>Fungi incertae sedis</taxon>
        <taxon>Zoopagomycota</taxon>
        <taxon>Entomophthoromycotina</taxon>
        <taxon>Basidiobolomycetes</taxon>
        <taxon>Basidiobolales</taxon>
        <taxon>Basidiobolaceae</taxon>
        <taxon>Basidiobolus</taxon>
    </lineage>
</organism>
<feature type="transmembrane region" description="Helical" evidence="14">
    <location>
        <begin position="275"/>
        <end position="295"/>
    </location>
</feature>
<comment type="pathway">
    <text evidence="2 14">Protein modification; protein glycosylation.</text>
</comment>
<dbReference type="GO" id="GO:0052925">
    <property type="term" value="F:dol-P-Man:Man(5)GlcNAc(2)-PP-Dol alpha-1,3-mannosyltransferase activity"/>
    <property type="evidence" value="ECO:0007669"/>
    <property type="project" value="UniProtKB-EC"/>
</dbReference>
<comment type="catalytic activity">
    <reaction evidence="12 14">
        <text>an alpha-D-Man-(1-&gt;2)-alpha-D-Man-(1-&gt;2)-alpha-D-Man-(1-&gt;3)-[alpha-D-Man-(1-&gt;6)]-beta-D-Man-(1-&gt;4)-beta-D-GlcNAc-(1-&gt;4)-alpha-D-GlcNAc-diphospho-di-trans,poly-cis-dolichol + a di-trans,poly-cis-dolichyl beta-D-mannosyl phosphate = an alpha-D-Man-(1-&gt;2)-alpha-D-Man-(1-&gt;2)-alpha-D-Man-(1-&gt;3)-[alpha-D-Man-(1-&gt;3)-alpha-D-Man-(1-&gt;6)]-beta-D-Man-(1-&gt;4)-beta-D-GlcNAc-(1-&gt;4)-alpha-D-GlcNAc-diphospho-di-trans,poly-cis-dolichol + a di-trans,poly-cis-dolichyl phosphate + H(+)</text>
        <dbReference type="Rhea" id="RHEA:29527"/>
        <dbReference type="Rhea" id="RHEA-COMP:19498"/>
        <dbReference type="Rhea" id="RHEA-COMP:19501"/>
        <dbReference type="Rhea" id="RHEA-COMP:19516"/>
        <dbReference type="Rhea" id="RHEA-COMP:19517"/>
        <dbReference type="ChEBI" id="CHEBI:15378"/>
        <dbReference type="ChEBI" id="CHEBI:57683"/>
        <dbReference type="ChEBI" id="CHEBI:58211"/>
        <dbReference type="ChEBI" id="CHEBI:132515"/>
        <dbReference type="ChEBI" id="CHEBI:132516"/>
        <dbReference type="EC" id="2.4.1.258"/>
    </reaction>
    <physiologicalReaction direction="left-to-right" evidence="12 14">
        <dbReference type="Rhea" id="RHEA:29528"/>
    </physiologicalReaction>
</comment>
<evidence type="ECO:0000256" key="6">
    <source>
        <dbReference type="ARBA" id="ARBA00022679"/>
    </source>
</evidence>
<feature type="transmembrane region" description="Helical" evidence="14">
    <location>
        <begin position="85"/>
        <end position="102"/>
    </location>
</feature>
<feature type="transmembrane region" description="Helical" evidence="14">
    <location>
        <begin position="28"/>
        <end position="48"/>
    </location>
</feature>
<evidence type="ECO:0000256" key="8">
    <source>
        <dbReference type="ARBA" id="ARBA00022824"/>
    </source>
</evidence>
<evidence type="ECO:0000256" key="5">
    <source>
        <dbReference type="ARBA" id="ARBA00022676"/>
    </source>
</evidence>
<evidence type="ECO:0000256" key="2">
    <source>
        <dbReference type="ARBA" id="ARBA00004922"/>
    </source>
</evidence>
<name>A0ABR2WPA0_9FUNG</name>
<comment type="function">
    <text evidence="11 14">Dol-P-Man:Man(5)GlcNAc(2)-PP-Dol alpha-1,3-mannosyltransferase that operates in the biosynthetic pathway of dolichol-linked oligosaccharides, the glycan precursors employed in protein asparagine (N)-glycosylation. The assembly of dolichol-linked oligosaccharides begins on the cytosolic side of the endoplasmic reticulum membrane and finishes in its lumen. The sequential addition of sugars to dolichol pyrophosphate produces dolichol-linked oligosaccharides containing fourteen sugars, including two GlcNAcs, nine mannoses and three glucoses. Once assembled, the oligosaccharide is transferred from the lipid to nascent proteins by oligosaccharyltransferases. In the lumen of the endoplasmic reticulum, adds the first dolichyl beta-D-mannosyl phosphate derived mannose in an alpha-1,3 linkage to Man(5)GlcNAc(2)-PP-dolichol to produce Man(6)GlcNAc(2)-PP-dolichol.</text>
</comment>
<sequence>MKTKKPLIPRLVGQCYSAINGLLFDRKYFFWLATCLLVGELLLNVLIIKKVAYTEIDWIAYMQEVGGFLGGELDYIKLHGDTGPLVYPAGFVYIYSGLYYLTANGQNIFRAQLCFAGLYLVTLLVVLRIYHKIEKMPPYVMILLCCSRRLHSIYTLRLFNDPVAMCFLYLSILFLIESKWKLACILYSVAVSIKMNVLLFLPGLSLILFKAMGAYRALIHLSFCVMFQLILGFPFIQHNALSYFSRAFEFSRVFSYIWTVNWKFLSEEFFLNKQFATSLLVAHLATLVLFLTIKWTRQEKGLFRMLAQGFQWRTTMNSAVSLSPDHICEMMFVSNFVGIVFSRTLHYQFYSWYYHTLPYLLWKSQLTLISRFLLLGAIEYCWNVFPATFYSSLLLQICHLVLLFSLLFSSTNLSVAQKRASKRHK</sequence>
<feature type="transmembrane region" description="Helical" evidence="14">
    <location>
        <begin position="182"/>
        <end position="201"/>
    </location>
</feature>
<keyword evidence="6 14" id="KW-0808">Transferase</keyword>
<evidence type="ECO:0000256" key="14">
    <source>
        <dbReference type="RuleBase" id="RU364047"/>
    </source>
</evidence>
<dbReference type="EMBL" id="JASJQH010000671">
    <property type="protein sequence ID" value="KAK9763323.1"/>
    <property type="molecule type" value="Genomic_DNA"/>
</dbReference>
<comment type="similarity">
    <text evidence="13">Belongs to the glycosyltransferase ALG3 family.</text>
</comment>
<evidence type="ECO:0000256" key="4">
    <source>
        <dbReference type="ARBA" id="ARBA00015561"/>
    </source>
</evidence>
<dbReference type="EC" id="2.4.1.258" evidence="3 14"/>
<comment type="caution">
    <text evidence="15">The sequence shown here is derived from an EMBL/GenBank/DDBJ whole genome shotgun (WGS) entry which is preliminary data.</text>
</comment>
<proteinExistence type="inferred from homology"/>
<evidence type="ECO:0000256" key="11">
    <source>
        <dbReference type="ARBA" id="ARBA00044743"/>
    </source>
</evidence>
<evidence type="ECO:0000313" key="16">
    <source>
        <dbReference type="Proteomes" id="UP001479436"/>
    </source>
</evidence>
<feature type="transmembrane region" description="Helical" evidence="14">
    <location>
        <begin position="108"/>
        <end position="130"/>
    </location>
</feature>
<feature type="transmembrane region" description="Helical" evidence="14">
    <location>
        <begin position="158"/>
        <end position="176"/>
    </location>
</feature>
<evidence type="ECO:0000256" key="1">
    <source>
        <dbReference type="ARBA" id="ARBA00004477"/>
    </source>
</evidence>
<protein>
    <recommendedName>
        <fullName evidence="4 14">Dol-P-Man:Man(5)GlcNAc(2)-PP-Dol alpha-1,3-mannosyltransferase</fullName>
        <ecNumber evidence="3 14">2.4.1.258</ecNumber>
    </recommendedName>
    <alternativeName>
        <fullName evidence="14">Dol-P-Man-dependent alpha(1-3)-mannosyltransferase</fullName>
    </alternativeName>
</protein>
<keyword evidence="7 14" id="KW-0812">Transmembrane</keyword>